<feature type="compositionally biased region" description="Low complexity" evidence="1">
    <location>
        <begin position="475"/>
        <end position="491"/>
    </location>
</feature>
<dbReference type="Proteomes" id="UP000222531">
    <property type="component" value="Unassembled WGS sequence"/>
</dbReference>
<dbReference type="InterPro" id="IPR025447">
    <property type="entry name" value="DUF4192"/>
</dbReference>
<gene>
    <name evidence="2" type="ORF">BLA24_30460</name>
</gene>
<feature type="compositionally biased region" description="Basic and acidic residues" evidence="1">
    <location>
        <begin position="392"/>
        <end position="407"/>
    </location>
</feature>
<feature type="compositionally biased region" description="Polar residues" evidence="1">
    <location>
        <begin position="1"/>
        <end position="14"/>
    </location>
</feature>
<keyword evidence="3" id="KW-1185">Reference proteome</keyword>
<sequence>MTQHNESTQPSAVSPATWESRPETQITLRSPAELADALPYLMGFHPTDSVVLLALHGERGRFGGRLRLGIPASREEWPEVSAQLAETLVAGSGTRGTRPDGIVLFLCQDPTGEETGREVMERLRPFAQSLRLACGGLDVPVYEALCLSGGRFWSYCCPDERCCSPDGTPLALPGTSVMAAAAAYAGIRVRGTLREMENRYAPLTGARAQEQESALDAAASDLVPRLLTGVNVETVRQETLDLARLVVARFHETPPPAVQADADAMDDTLLACDEAAAIILGLQDRTTRDHAAEWMEGPQAPATLRVWRALARRCVPPYTEHAAAPLTLAGWVAWSTGDQPEARVALSQALTADSEYLFAQLLHRACNEGMDPELLRRCLRREHAGRAVQDTPRVEEDRAAGTDRTEDPLVPDAAVGTRAAPGREDTGAPEAAADRGATAGPGVAPGTDAGRTVGGCPETTERAPAESVGRRPRVAGSRPSGPAGANGPAGRSRTRRRPGPRGVRGRQ</sequence>
<reference evidence="2 3" key="1">
    <citation type="journal article" date="2017" name="Biochemistry">
        <title>Identification of the Biosynthetic Pathway for the Antibiotic Bicyclomycin.</title>
        <authorList>
            <person name="Patteson J."/>
            <person name="Cai W."/>
            <person name="Johnson R.A."/>
            <person name="Santa Maria K."/>
            <person name="Li B."/>
        </authorList>
    </citation>
    <scope>NUCLEOTIDE SEQUENCE [LARGE SCALE GENOMIC DNA]</scope>
    <source>
        <strain evidence="2 3">ATCC 21532</strain>
    </source>
</reference>
<feature type="region of interest" description="Disordered" evidence="1">
    <location>
        <begin position="1"/>
        <end position="24"/>
    </location>
</feature>
<evidence type="ECO:0000313" key="3">
    <source>
        <dbReference type="Proteomes" id="UP000222531"/>
    </source>
</evidence>
<protein>
    <submittedName>
        <fullName evidence="2">Uncharacterized protein</fullName>
    </submittedName>
</protein>
<dbReference type="OrthoDB" id="3264463at2"/>
<dbReference type="Pfam" id="PF13830">
    <property type="entry name" value="DUF4192"/>
    <property type="match status" value="1"/>
</dbReference>
<comment type="caution">
    <text evidence="2">The sequence shown here is derived from an EMBL/GenBank/DDBJ whole genome shotgun (WGS) entry which is preliminary data.</text>
</comment>
<accession>A0A2G1X9E1</accession>
<dbReference type="EMBL" id="NHZO01000168">
    <property type="protein sequence ID" value="PHQ47838.1"/>
    <property type="molecule type" value="Genomic_DNA"/>
</dbReference>
<evidence type="ECO:0000313" key="2">
    <source>
        <dbReference type="EMBL" id="PHQ47838.1"/>
    </source>
</evidence>
<organism evidence="2 3">
    <name type="scientific">Streptomyces cinnamoneus</name>
    <name type="common">Streptoverticillium cinnamoneum</name>
    <dbReference type="NCBI Taxonomy" id="53446"/>
    <lineage>
        <taxon>Bacteria</taxon>
        <taxon>Bacillati</taxon>
        <taxon>Actinomycetota</taxon>
        <taxon>Actinomycetes</taxon>
        <taxon>Kitasatosporales</taxon>
        <taxon>Streptomycetaceae</taxon>
        <taxon>Streptomyces</taxon>
        <taxon>Streptomyces cinnamoneus group</taxon>
    </lineage>
</organism>
<evidence type="ECO:0000256" key="1">
    <source>
        <dbReference type="SAM" id="MobiDB-lite"/>
    </source>
</evidence>
<proteinExistence type="predicted"/>
<feature type="compositionally biased region" description="Low complexity" evidence="1">
    <location>
        <begin position="436"/>
        <end position="450"/>
    </location>
</feature>
<dbReference type="AlphaFoldDB" id="A0A2G1X9E1"/>
<feature type="region of interest" description="Disordered" evidence="1">
    <location>
        <begin position="385"/>
        <end position="507"/>
    </location>
</feature>
<feature type="compositionally biased region" description="Basic residues" evidence="1">
    <location>
        <begin position="492"/>
        <end position="507"/>
    </location>
</feature>
<name>A0A2G1X9E1_STRCJ</name>
<dbReference type="RefSeq" id="WP_099202334.1">
    <property type="nucleotide sequence ID" value="NZ_JBIRXA010000011.1"/>
</dbReference>